<evidence type="ECO:0000256" key="9">
    <source>
        <dbReference type="SAM" id="MobiDB-lite"/>
    </source>
</evidence>
<dbReference type="AlphaFoldDB" id="A0A7R9M417"/>
<accession>A0A7R9M417</accession>
<keyword evidence="8" id="KW-0653">Protein transport</keyword>
<evidence type="ECO:0000256" key="7">
    <source>
        <dbReference type="RuleBase" id="RU003814"/>
    </source>
</evidence>
<dbReference type="EMBL" id="OC919844">
    <property type="protein sequence ID" value="CAD7651958.1"/>
    <property type="molecule type" value="Genomic_DNA"/>
</dbReference>
<dbReference type="Pfam" id="PF01008">
    <property type="entry name" value="IF-2B"/>
    <property type="match status" value="1"/>
</dbReference>
<feature type="non-terminal residue" evidence="11">
    <location>
        <position position="1"/>
    </location>
</feature>
<dbReference type="InterPro" id="IPR037171">
    <property type="entry name" value="NagB/RpiA_transferase-like"/>
</dbReference>
<evidence type="ECO:0000256" key="3">
    <source>
        <dbReference type="ARBA" id="ARBA00022490"/>
    </source>
</evidence>
<name>A0A7R9M417_9ACAR</name>
<dbReference type="GO" id="GO:0003743">
    <property type="term" value="F:translation initiation factor activity"/>
    <property type="evidence" value="ECO:0007669"/>
    <property type="project" value="UniProtKB-KW"/>
</dbReference>
<keyword evidence="4" id="KW-0396">Initiation factor</keyword>
<evidence type="ECO:0000256" key="4">
    <source>
        <dbReference type="ARBA" id="ARBA00022540"/>
    </source>
</evidence>
<dbReference type="SUPFAM" id="SSF54001">
    <property type="entry name" value="Cysteine proteinases"/>
    <property type="match status" value="1"/>
</dbReference>
<dbReference type="InterPro" id="IPR038765">
    <property type="entry name" value="Papain-like_cys_pep_sf"/>
</dbReference>
<dbReference type="EMBL" id="CAJPVJ010005019">
    <property type="protein sequence ID" value="CAG2169142.1"/>
    <property type="molecule type" value="Genomic_DNA"/>
</dbReference>
<comment type="similarity">
    <text evidence="8">Belongs to the peptidase C54 family.</text>
</comment>
<dbReference type="Proteomes" id="UP000728032">
    <property type="component" value="Unassembled WGS sequence"/>
</dbReference>
<comment type="function">
    <text evidence="8">Cysteine protease that plays a key role in autophagy by mediating both proteolytic activation and delipidation of ATG8 family proteins.</text>
</comment>
<dbReference type="InterPro" id="IPR046792">
    <property type="entry name" value="Peptidase_C54_cat"/>
</dbReference>
<keyword evidence="8" id="KW-0072">Autophagy</keyword>
<dbReference type="GO" id="GO:0005085">
    <property type="term" value="F:guanyl-nucleotide exchange factor activity"/>
    <property type="evidence" value="ECO:0007669"/>
    <property type="project" value="TreeGrafter"/>
</dbReference>
<dbReference type="GO" id="GO:0005851">
    <property type="term" value="C:eukaryotic translation initiation factor 2B complex"/>
    <property type="evidence" value="ECO:0007669"/>
    <property type="project" value="TreeGrafter"/>
</dbReference>
<keyword evidence="12" id="KW-1185">Reference proteome</keyword>
<keyword evidence="3 8" id="KW-0963">Cytoplasm</keyword>
<dbReference type="InterPro" id="IPR051855">
    <property type="entry name" value="eIF2B_beta_subunit"/>
</dbReference>
<sequence length="655" mass="74026">MDQISDLPVHHKINQLVKDLKLGQTNGSYESAKKTVVIIQEVIDQFQWTNASELISQLKKIAEEVITAEPTETVTGNMFKRVLKIIRDEYLNAKGVHNEGDIEESLQKMMTTDEDNTPTYDIKYDNLKEAINDSISELMSELETSGLNIAEQSLEHIYPDEVIMTCGKSKTVEAFLKYAAKKKRRFQVVIAECAPFYNGHELAASLSNEKINTTIIPDSAIFAIMSRVSKVIIGTHSVMANGGLKAVSGAYTLALAAKHYSVPLIVCTGMFKLTPQYLVSHDQLAFNKFSSPQQVMSYEESDMATECHVVNPVFDYVPPELVTVFVSNISTDSVRSQSLPQFSNHSIDGNKSVSGHSDDEDEEDESQSPDKMKTMFLSLWNNVKFGFATKLKTRFSYESPVCLLGQFYHKKLTDNNSSRDDNQSKSSAIDMFRHDFYSRIWFTYRRQFPKLDNSSLTTDTGWGCMLRSGQMVLAQGLLTHYLGRHWRWKGSQSDKEDMIHRMIVKWFADDPNPSCSPFSVHQLVRFGEQMGKRAGDWYGPASVAHLLKTALSKAAETNPILSNICCYVAQDCTGMSLDCALAFYCRTQSDFFEFVHEMKEHLIPPNQTADYPIFIFNDGNHSPDTNSLTKDDNKADRLLKVKHRFLNSDGKVEKE</sequence>
<dbReference type="GO" id="GO:0006508">
    <property type="term" value="P:proteolysis"/>
    <property type="evidence" value="ECO:0007669"/>
    <property type="project" value="UniProtKB-KW"/>
</dbReference>
<keyword evidence="8" id="KW-0813">Transport</keyword>
<dbReference type="Gene3D" id="3.40.50.10470">
    <property type="entry name" value="Translation initiation factor eif-2b, domain 2"/>
    <property type="match status" value="1"/>
</dbReference>
<comment type="subunit">
    <text evidence="6">Component of the translation initiation factor 2B (eIF2B) complex which is a heterodecamer of two sets of five different subunits: alpha, beta, gamma, delta and epsilon. Subunits alpha, beta and delta comprise a regulatory subcomplex and subunits epsilon and gamma comprise a catalytic subcomplex. Within the complex, the hexameric regulatory complex resides at the center, with the two heterodimeric catalytic subcomplexes bound on opposite sides.</text>
</comment>
<keyword evidence="8" id="KW-0645">Protease</keyword>
<gene>
    <name evidence="11" type="ORF">ONB1V03_LOCUS8626</name>
</gene>
<evidence type="ECO:0000256" key="5">
    <source>
        <dbReference type="ARBA" id="ARBA00022917"/>
    </source>
</evidence>
<comment type="similarity">
    <text evidence="2 7">Belongs to the eIF-2B alpha/beta/delta subunits family.</text>
</comment>
<feature type="compositionally biased region" description="Acidic residues" evidence="9">
    <location>
        <begin position="358"/>
        <end position="367"/>
    </location>
</feature>
<protein>
    <recommendedName>
        <fullName evidence="8">Cysteine protease</fullName>
        <ecNumber evidence="8">3.4.22.-</ecNumber>
    </recommendedName>
</protein>
<evidence type="ECO:0000313" key="12">
    <source>
        <dbReference type="Proteomes" id="UP000728032"/>
    </source>
</evidence>
<feature type="region of interest" description="Disordered" evidence="9">
    <location>
        <begin position="339"/>
        <end position="369"/>
    </location>
</feature>
<dbReference type="GO" id="GO:0019786">
    <property type="term" value="F:protein-phosphatidylethanolamide deconjugating activity"/>
    <property type="evidence" value="ECO:0007669"/>
    <property type="project" value="InterPro"/>
</dbReference>
<dbReference type="GO" id="GO:0015031">
    <property type="term" value="P:protein transport"/>
    <property type="evidence" value="ECO:0007669"/>
    <property type="project" value="UniProtKB-KW"/>
</dbReference>
<reference evidence="11" key="1">
    <citation type="submission" date="2020-11" db="EMBL/GenBank/DDBJ databases">
        <authorList>
            <person name="Tran Van P."/>
        </authorList>
    </citation>
    <scope>NUCLEOTIDE SEQUENCE</scope>
</reference>
<comment type="subcellular location">
    <subcellularLocation>
        <location evidence="1">Cytoplasm</location>
        <location evidence="1">Cytosol</location>
    </subcellularLocation>
</comment>
<dbReference type="GO" id="GO:0006914">
    <property type="term" value="P:autophagy"/>
    <property type="evidence" value="ECO:0007669"/>
    <property type="project" value="UniProtKB-KW"/>
</dbReference>
<evidence type="ECO:0000313" key="11">
    <source>
        <dbReference type="EMBL" id="CAD7651958.1"/>
    </source>
</evidence>
<feature type="domain" description="Peptidase C54 catalytic" evidence="10">
    <location>
        <begin position="430"/>
        <end position="573"/>
    </location>
</feature>
<evidence type="ECO:0000256" key="8">
    <source>
        <dbReference type="RuleBase" id="RU363115"/>
    </source>
</evidence>
<evidence type="ECO:0000256" key="1">
    <source>
        <dbReference type="ARBA" id="ARBA00004514"/>
    </source>
</evidence>
<keyword evidence="8" id="KW-0378">Hydrolase</keyword>
<dbReference type="EC" id="3.4.22.-" evidence="8"/>
<proteinExistence type="inferred from homology"/>
<dbReference type="SUPFAM" id="SSF100950">
    <property type="entry name" value="NagB/RpiA/CoA transferase-like"/>
    <property type="match status" value="1"/>
</dbReference>
<evidence type="ECO:0000256" key="6">
    <source>
        <dbReference type="ARBA" id="ARBA00046432"/>
    </source>
</evidence>
<dbReference type="GO" id="GO:0008234">
    <property type="term" value="F:cysteine-type peptidase activity"/>
    <property type="evidence" value="ECO:0007669"/>
    <property type="project" value="InterPro"/>
</dbReference>
<dbReference type="InterPro" id="IPR000649">
    <property type="entry name" value="IF-2B-related"/>
</dbReference>
<dbReference type="InterPro" id="IPR042529">
    <property type="entry name" value="IF_2B-like_C"/>
</dbReference>
<dbReference type="Pfam" id="PF03416">
    <property type="entry name" value="Peptidase_C54"/>
    <property type="match status" value="1"/>
</dbReference>
<dbReference type="OrthoDB" id="269919at2759"/>
<evidence type="ECO:0000259" key="10">
    <source>
        <dbReference type="Pfam" id="PF03416"/>
    </source>
</evidence>
<organism evidence="11">
    <name type="scientific">Oppiella nova</name>
    <dbReference type="NCBI Taxonomy" id="334625"/>
    <lineage>
        <taxon>Eukaryota</taxon>
        <taxon>Metazoa</taxon>
        <taxon>Ecdysozoa</taxon>
        <taxon>Arthropoda</taxon>
        <taxon>Chelicerata</taxon>
        <taxon>Arachnida</taxon>
        <taxon>Acari</taxon>
        <taxon>Acariformes</taxon>
        <taxon>Sarcoptiformes</taxon>
        <taxon>Oribatida</taxon>
        <taxon>Brachypylina</taxon>
        <taxon>Oppioidea</taxon>
        <taxon>Oppiidae</taxon>
        <taxon>Oppiella</taxon>
    </lineage>
</organism>
<dbReference type="PANTHER" id="PTHR45859:SF1">
    <property type="entry name" value="TRANSLATION INITIATION FACTOR EIF-2B SUBUNIT BETA"/>
    <property type="match status" value="1"/>
</dbReference>
<dbReference type="PANTHER" id="PTHR45859">
    <property type="entry name" value="TRANSLATION INITIATION FACTOR EIF-2B SUBUNIT BETA"/>
    <property type="match status" value="1"/>
</dbReference>
<feature type="compositionally biased region" description="Polar residues" evidence="9">
    <location>
        <begin position="339"/>
        <end position="355"/>
    </location>
</feature>
<dbReference type="GO" id="GO:0005829">
    <property type="term" value="C:cytosol"/>
    <property type="evidence" value="ECO:0007669"/>
    <property type="project" value="UniProtKB-SubCell"/>
</dbReference>
<keyword evidence="5" id="KW-0648">Protein biosynthesis</keyword>
<evidence type="ECO:0000256" key="2">
    <source>
        <dbReference type="ARBA" id="ARBA00007251"/>
    </source>
</evidence>